<accession>A0ABT2L087</accession>
<gene>
    <name evidence="1" type="ORF">NQG31_09010</name>
</gene>
<dbReference type="Proteomes" id="UP001206821">
    <property type="component" value="Unassembled WGS sequence"/>
</dbReference>
<organism evidence="1 2">
    <name type="scientific">Exiguobacterium alkaliphilum</name>
    <dbReference type="NCBI Taxonomy" id="1428684"/>
    <lineage>
        <taxon>Bacteria</taxon>
        <taxon>Bacillati</taxon>
        <taxon>Bacillota</taxon>
        <taxon>Bacilli</taxon>
        <taxon>Bacillales</taxon>
        <taxon>Bacillales Family XII. Incertae Sedis</taxon>
        <taxon>Exiguobacterium</taxon>
    </lineage>
</organism>
<proteinExistence type="predicted"/>
<evidence type="ECO:0008006" key="3">
    <source>
        <dbReference type="Google" id="ProtNLM"/>
    </source>
</evidence>
<name>A0ABT2L087_9BACL</name>
<sequence length="1119" mass="129963">MHKFQPSVNISYDFHKDNLLTQFVPNDKQLNIIQTVLETVTNPNEISNAHLLIGPYGAGKSMVGAIISNLMMSRRNGKALKGFYSNVAQINQEQSSYLESVIRSKDKRWIPVAIVGHSGKLAEVILQNTIQSLKDEDISFSLKGEEEQIVQTIKNWRKNYQNTYSNLKDLCAKDDHGIDTLVAQIKAGNKEASETFKRYYTILTSGATLTVTSSTNELEQLEYILKQLKKQKVGLFITYDEFGRFLQLLDKASTYKAMQEMQDLAELSNRLENLGVLFITHSGLRQYAEKNSFSKSELERVEKRFRAHYLESDSSLFYRSAFKVLGRQDEVNTPSLFLQNDIERYKIDITKFNLFPQMSSQEIDGTILEGCQPIHPLTIYLLPHLSNILGQNERTLYMFLAQFDGKFDETKWYYADELFDYFYSDETLYYRIEELKQYRFAVSYGVTDSALRLIKLLTLLENFKGKFSIKEDLISFALGISVDEAKAVIDELIQVKLLRYNRITSSYEMYTGSILELDELVQQYRLKIKDDNVLRAQPLKELTKNKYYLPLTYNSEKSMTRYIEVDFYFDADSILEKQTASDGELSVILSSAETEKSHLQLIDHSTADNQRLFVEFKLDKQELVEKIDEYRTLMHMLSDKVLLKTDEQLESEIGYRMENLIFEIQQYLSPLENFSPQHLNWFYGNKKVEGITSRFALENFLSNWMSERFNETLEVRNEGFNKQKVSKVQRNAAVGVLDKLMKSRAIEDIEIDGFGPDYLIYVSILKNNQIDPFNLTNLNSDILKNMRASMLNYLETSDRGNLLTLMQVLQKEPYGMRKPIVPILTVALLKDYWHQLSFYANGLFVEEMNADLLYSILEQEASFYEFEFFKMDQNIRHSLLGVNETFFGNSFEEHPVQLFSNLRKWLRQLPRYTQITSQQAESIIEFKEIIRYSEIDPMDAATRLHKLVGRIDGNFSTVKQDLENHLTNAKHDLEEEALNVLGVREDLDAWIELNHDLISKNPVLFDVVNAMEREEDWLVVLIRKTVGVRLEEWSDVTLDSFQSSLKRLLVVSDDEETIRIVTNDQTTATIQKVELSVKGKTVFNNVQRIVKSSGRTMQADEMKYILYKLLEELEMSSEE</sequence>
<protein>
    <recommendedName>
        <fullName evidence="3">ATP-binding protein</fullName>
    </recommendedName>
</protein>
<dbReference type="SUPFAM" id="SSF52540">
    <property type="entry name" value="P-loop containing nucleoside triphosphate hydrolases"/>
    <property type="match status" value="1"/>
</dbReference>
<dbReference type="InterPro" id="IPR027417">
    <property type="entry name" value="P-loop_NTPase"/>
</dbReference>
<dbReference type="RefSeq" id="WP_034816403.1">
    <property type="nucleotide sequence ID" value="NZ_JANIEK010000032.1"/>
</dbReference>
<reference evidence="1 2" key="1">
    <citation type="submission" date="2022-07" db="EMBL/GenBank/DDBJ databases">
        <title>Genomic and pangenome structural analysis of the polyextremophile Exiguobacterium.</title>
        <authorList>
            <person name="Shen L."/>
        </authorList>
    </citation>
    <scope>NUCLEOTIDE SEQUENCE [LARGE SCALE GENOMIC DNA]</scope>
    <source>
        <strain evidence="1 2">12_1</strain>
    </source>
</reference>
<keyword evidence="2" id="KW-1185">Reference proteome</keyword>
<dbReference type="EMBL" id="JANIEK010000032">
    <property type="protein sequence ID" value="MCT4795684.1"/>
    <property type="molecule type" value="Genomic_DNA"/>
</dbReference>
<evidence type="ECO:0000313" key="2">
    <source>
        <dbReference type="Proteomes" id="UP001206821"/>
    </source>
</evidence>
<comment type="caution">
    <text evidence="1">The sequence shown here is derived from an EMBL/GenBank/DDBJ whole genome shotgun (WGS) entry which is preliminary data.</text>
</comment>
<evidence type="ECO:0000313" key="1">
    <source>
        <dbReference type="EMBL" id="MCT4795684.1"/>
    </source>
</evidence>